<gene>
    <name evidence="2" type="ORF">BMF94_1540</name>
</gene>
<keyword evidence="3" id="KW-1185">Reference proteome</keyword>
<feature type="region of interest" description="Disordered" evidence="1">
    <location>
        <begin position="1"/>
        <end position="43"/>
    </location>
</feature>
<comment type="caution">
    <text evidence="2">The sequence shown here is derived from an EMBL/GenBank/DDBJ whole genome shotgun (WGS) entry which is preliminary data.</text>
</comment>
<feature type="compositionally biased region" description="Low complexity" evidence="1">
    <location>
        <begin position="23"/>
        <end position="40"/>
    </location>
</feature>
<sequence>MPGGQAPNVVQQPPTDRRTRPESTISSFSLSRTFTRSSRTPQTDTCLHLPTVFRCSGSLAVPRCVPAAEAWKEDQVHRIQAVVRQHPDRGREGVRLGVVRRLPERPPAQLAAVRRVRL</sequence>
<proteinExistence type="predicted"/>
<protein>
    <submittedName>
        <fullName evidence="2">Uncharacterized protein</fullName>
    </submittedName>
</protein>
<evidence type="ECO:0000313" key="3">
    <source>
        <dbReference type="Proteomes" id="UP000237144"/>
    </source>
</evidence>
<dbReference type="AlphaFoldDB" id="A0A2S5BF63"/>
<name>A0A2S5BF63_9BASI</name>
<evidence type="ECO:0000313" key="2">
    <source>
        <dbReference type="EMBL" id="POY75383.1"/>
    </source>
</evidence>
<evidence type="ECO:0000256" key="1">
    <source>
        <dbReference type="SAM" id="MobiDB-lite"/>
    </source>
</evidence>
<dbReference type="Proteomes" id="UP000237144">
    <property type="component" value="Unassembled WGS sequence"/>
</dbReference>
<reference evidence="2 3" key="1">
    <citation type="journal article" date="2018" name="Front. Microbiol.">
        <title>Prospects for Fungal Bioremediation of Acidic Radioactive Waste Sites: Characterization and Genome Sequence of Rhodotorula taiwanensis MD1149.</title>
        <authorList>
            <person name="Tkavc R."/>
            <person name="Matrosova V.Y."/>
            <person name="Grichenko O.E."/>
            <person name="Gostincar C."/>
            <person name="Volpe R.P."/>
            <person name="Klimenkova P."/>
            <person name="Gaidamakova E.K."/>
            <person name="Zhou C.E."/>
            <person name="Stewart B.J."/>
            <person name="Lyman M.G."/>
            <person name="Malfatti S.A."/>
            <person name="Rubinfeld B."/>
            <person name="Courtot M."/>
            <person name="Singh J."/>
            <person name="Dalgard C.L."/>
            <person name="Hamilton T."/>
            <person name="Frey K.G."/>
            <person name="Gunde-Cimerman N."/>
            <person name="Dugan L."/>
            <person name="Daly M.J."/>
        </authorList>
    </citation>
    <scope>NUCLEOTIDE SEQUENCE [LARGE SCALE GENOMIC DNA]</scope>
    <source>
        <strain evidence="2 3">MD1149</strain>
    </source>
</reference>
<dbReference type="EMBL" id="PJQD01000016">
    <property type="protein sequence ID" value="POY75383.1"/>
    <property type="molecule type" value="Genomic_DNA"/>
</dbReference>
<accession>A0A2S5BF63</accession>
<organism evidence="2 3">
    <name type="scientific">Rhodotorula taiwanensis</name>
    <dbReference type="NCBI Taxonomy" id="741276"/>
    <lineage>
        <taxon>Eukaryota</taxon>
        <taxon>Fungi</taxon>
        <taxon>Dikarya</taxon>
        <taxon>Basidiomycota</taxon>
        <taxon>Pucciniomycotina</taxon>
        <taxon>Microbotryomycetes</taxon>
        <taxon>Sporidiobolales</taxon>
        <taxon>Sporidiobolaceae</taxon>
        <taxon>Rhodotorula</taxon>
    </lineage>
</organism>